<accession>A0AAV1C194</accession>
<dbReference type="Pfam" id="PF13456">
    <property type="entry name" value="RVT_3"/>
    <property type="match status" value="1"/>
</dbReference>
<protein>
    <submittedName>
        <fullName evidence="2">OLC1v1024016C1</fullName>
    </submittedName>
</protein>
<dbReference type="Gene3D" id="3.30.420.10">
    <property type="entry name" value="Ribonuclease H-like superfamily/Ribonuclease H"/>
    <property type="match status" value="1"/>
</dbReference>
<dbReference type="InterPro" id="IPR044730">
    <property type="entry name" value="RNase_H-like_dom_plant"/>
</dbReference>
<evidence type="ECO:0000259" key="1">
    <source>
        <dbReference type="Pfam" id="PF13456"/>
    </source>
</evidence>
<reference evidence="2" key="1">
    <citation type="submission" date="2023-03" db="EMBL/GenBank/DDBJ databases">
        <authorList>
            <person name="Julca I."/>
        </authorList>
    </citation>
    <scope>NUCLEOTIDE SEQUENCE</scope>
</reference>
<dbReference type="GO" id="GO:0003676">
    <property type="term" value="F:nucleic acid binding"/>
    <property type="evidence" value="ECO:0007669"/>
    <property type="project" value="InterPro"/>
</dbReference>
<feature type="domain" description="RNase H type-1" evidence="1">
    <location>
        <begin position="18"/>
        <end position="87"/>
    </location>
</feature>
<keyword evidence="3" id="KW-1185">Reference proteome</keyword>
<dbReference type="InterPro" id="IPR002156">
    <property type="entry name" value="RNaseH_domain"/>
</dbReference>
<dbReference type="AlphaFoldDB" id="A0AAV1C194"/>
<dbReference type="PANTHER" id="PTHR47723">
    <property type="entry name" value="OS05G0353850 PROTEIN"/>
    <property type="match status" value="1"/>
</dbReference>
<sequence length="108" mass="12090">MQEYDLGLKEFGDSCQVLQLTWDLGLRHVIAEVDNLSVVNMVLRDEDIAGIHRGLILAIRKMMHKTWSVSLRHVYRERNFAADSLASVAAISAGGLSRLEEPSDEVNP</sequence>
<proteinExistence type="predicted"/>
<name>A0AAV1C194_OLDCO</name>
<dbReference type="InterPro" id="IPR036397">
    <property type="entry name" value="RNaseH_sf"/>
</dbReference>
<dbReference type="EMBL" id="OX459118">
    <property type="protein sequence ID" value="CAI9089444.1"/>
    <property type="molecule type" value="Genomic_DNA"/>
</dbReference>
<dbReference type="InterPro" id="IPR053151">
    <property type="entry name" value="RNase_H-like"/>
</dbReference>
<organism evidence="2 3">
    <name type="scientific">Oldenlandia corymbosa var. corymbosa</name>
    <dbReference type="NCBI Taxonomy" id="529605"/>
    <lineage>
        <taxon>Eukaryota</taxon>
        <taxon>Viridiplantae</taxon>
        <taxon>Streptophyta</taxon>
        <taxon>Embryophyta</taxon>
        <taxon>Tracheophyta</taxon>
        <taxon>Spermatophyta</taxon>
        <taxon>Magnoliopsida</taxon>
        <taxon>eudicotyledons</taxon>
        <taxon>Gunneridae</taxon>
        <taxon>Pentapetalae</taxon>
        <taxon>asterids</taxon>
        <taxon>lamiids</taxon>
        <taxon>Gentianales</taxon>
        <taxon>Rubiaceae</taxon>
        <taxon>Rubioideae</taxon>
        <taxon>Spermacoceae</taxon>
        <taxon>Hedyotis-Oldenlandia complex</taxon>
        <taxon>Oldenlandia</taxon>
    </lineage>
</organism>
<dbReference type="SUPFAM" id="SSF53098">
    <property type="entry name" value="Ribonuclease H-like"/>
    <property type="match status" value="1"/>
</dbReference>
<evidence type="ECO:0000313" key="2">
    <source>
        <dbReference type="EMBL" id="CAI9089444.1"/>
    </source>
</evidence>
<dbReference type="PANTHER" id="PTHR47723:SF13">
    <property type="entry name" value="PUTATIVE-RELATED"/>
    <property type="match status" value="1"/>
</dbReference>
<dbReference type="CDD" id="cd06222">
    <property type="entry name" value="RNase_H_like"/>
    <property type="match status" value="1"/>
</dbReference>
<dbReference type="InterPro" id="IPR012337">
    <property type="entry name" value="RNaseH-like_sf"/>
</dbReference>
<dbReference type="GO" id="GO:0004523">
    <property type="term" value="F:RNA-DNA hybrid ribonuclease activity"/>
    <property type="evidence" value="ECO:0007669"/>
    <property type="project" value="InterPro"/>
</dbReference>
<gene>
    <name evidence="2" type="ORF">OLC1_LOCUS1788</name>
</gene>
<dbReference type="Proteomes" id="UP001161247">
    <property type="component" value="Chromosome 1"/>
</dbReference>
<evidence type="ECO:0000313" key="3">
    <source>
        <dbReference type="Proteomes" id="UP001161247"/>
    </source>
</evidence>